<dbReference type="AlphaFoldDB" id="A0A932HZ75"/>
<dbReference type="Proteomes" id="UP000782312">
    <property type="component" value="Unassembled WGS sequence"/>
</dbReference>
<dbReference type="InterPro" id="IPR036866">
    <property type="entry name" value="RibonucZ/Hydroxyglut_hydro"/>
</dbReference>
<reference evidence="2" key="1">
    <citation type="submission" date="2020-07" db="EMBL/GenBank/DDBJ databases">
        <title>Huge and variable diversity of episymbiotic CPR bacteria and DPANN archaea in groundwater ecosystems.</title>
        <authorList>
            <person name="He C.Y."/>
            <person name="Keren R."/>
            <person name="Whittaker M."/>
            <person name="Farag I.F."/>
            <person name="Doudna J."/>
            <person name="Cate J.H.D."/>
            <person name="Banfield J.F."/>
        </authorList>
    </citation>
    <scope>NUCLEOTIDE SEQUENCE</scope>
    <source>
        <strain evidence="2">NC_groundwater_763_Ag_S-0.2um_68_21</strain>
    </source>
</reference>
<dbReference type="EMBL" id="JACPUR010000027">
    <property type="protein sequence ID" value="MBI3128341.1"/>
    <property type="molecule type" value="Genomic_DNA"/>
</dbReference>
<comment type="caution">
    <text evidence="2">The sequence shown here is derived from an EMBL/GenBank/DDBJ whole genome shotgun (WGS) entry which is preliminary data.</text>
</comment>
<dbReference type="Pfam" id="PF00753">
    <property type="entry name" value="Lactamase_B"/>
    <property type="match status" value="1"/>
</dbReference>
<dbReference type="InterPro" id="IPR001279">
    <property type="entry name" value="Metallo-B-lactamas"/>
</dbReference>
<dbReference type="SMART" id="SM00849">
    <property type="entry name" value="Lactamase_B"/>
    <property type="match status" value="1"/>
</dbReference>
<sequence length="287" mass="30683">MRVTPRVHCLWLDFEIALPDGRRIPRFVTSCVIEGERLAVVDTSVGPAAPKIISYIESLGRGPGDVACVINTHSHFDHIGGNGAIAAWAKPRFHAHPLDRPWIEDLDLQDRGRHVPGMRKISTGPVKVEDALEEGGEIDLGGGVRVQALHTPGHSPGSLSLFVPSDGALIIGDVLPEPGSLPIYEDVPATLASLARLRAVKGAEVLLSAMSRRVSRGKEAAAHLDEGEAYLRRIDRLVREAQKEKGKGVSPEEAGRHVFEALGLPAGAMLGIVARTFAAHLAIEPLG</sequence>
<protein>
    <submittedName>
        <fullName evidence="2">MBL fold metallo-hydrolase</fullName>
    </submittedName>
</protein>
<accession>A0A932HZ75</accession>
<feature type="domain" description="Metallo-beta-lactamase" evidence="1">
    <location>
        <begin position="27"/>
        <end position="210"/>
    </location>
</feature>
<organism evidence="2 3">
    <name type="scientific">Tectimicrobiota bacterium</name>
    <dbReference type="NCBI Taxonomy" id="2528274"/>
    <lineage>
        <taxon>Bacteria</taxon>
        <taxon>Pseudomonadati</taxon>
        <taxon>Nitrospinota/Tectimicrobiota group</taxon>
        <taxon>Candidatus Tectimicrobiota</taxon>
    </lineage>
</organism>
<evidence type="ECO:0000313" key="3">
    <source>
        <dbReference type="Proteomes" id="UP000782312"/>
    </source>
</evidence>
<gene>
    <name evidence="2" type="ORF">HYZ11_12105</name>
</gene>
<dbReference type="SUPFAM" id="SSF56281">
    <property type="entry name" value="Metallo-hydrolase/oxidoreductase"/>
    <property type="match status" value="1"/>
</dbReference>
<evidence type="ECO:0000259" key="1">
    <source>
        <dbReference type="SMART" id="SM00849"/>
    </source>
</evidence>
<dbReference type="Gene3D" id="3.60.15.10">
    <property type="entry name" value="Ribonuclease Z/Hydroxyacylglutathione hydrolase-like"/>
    <property type="match status" value="1"/>
</dbReference>
<name>A0A932HZ75_UNCTE</name>
<dbReference type="PANTHER" id="PTHR42951:SF17">
    <property type="entry name" value="METALLO-BETA-LACTAMASE DOMAIN-CONTAINING PROTEIN"/>
    <property type="match status" value="1"/>
</dbReference>
<proteinExistence type="predicted"/>
<evidence type="ECO:0000313" key="2">
    <source>
        <dbReference type="EMBL" id="MBI3128341.1"/>
    </source>
</evidence>
<dbReference type="InterPro" id="IPR050855">
    <property type="entry name" value="NDM-1-like"/>
</dbReference>
<dbReference type="PANTHER" id="PTHR42951">
    <property type="entry name" value="METALLO-BETA-LACTAMASE DOMAIN-CONTAINING"/>
    <property type="match status" value="1"/>
</dbReference>